<name>A0AA35SEU2_GEOBA</name>
<reference evidence="3" key="1">
    <citation type="submission" date="2023-03" db="EMBL/GenBank/DDBJ databases">
        <authorList>
            <person name="Steffen K."/>
            <person name="Cardenas P."/>
        </authorList>
    </citation>
    <scope>NUCLEOTIDE SEQUENCE</scope>
</reference>
<sequence length="411" mass="45739">MRRLLLSWFLAGKQTFEVALVPCALVVCIRLLKARTSIIYPSGNMARMTVEMVGRCTGHTRRKRGESTESLLQRVTHLYCSERGISRIEGLGSCHSLSVLYLYSNAISRIHGLTSCSNLTHLYLQNNHISRLEGLNTLHRLSKLYLNDNAISVVEGLEECAQLTELHIANQRLPEGEKLLFDQRSLQATAASLALLNVSGNNLDSLHDLSPLKKMVTIVASDNALSSMKDLASTFSHWGGIERVELSRNPLCSKHKYRDRVITMAAGICMLDGREVSDTERLFLASWKATRKARRKALHQHKVQQGLQSSAHYVLSSDPPPPMTMPALPARSPLRQWRKIHQQMRGGAGQHISLPTIVHLQQPSAFAECSPHHLQQVPVVAHSLQDARHTDTNDIGHGSLPVLPKILQSIT</sequence>
<gene>
    <name evidence="3" type="ORF">GBAR_LOCUS15856</name>
</gene>
<dbReference type="AlphaFoldDB" id="A0AA35SEU2"/>
<evidence type="ECO:0000313" key="4">
    <source>
        <dbReference type="Proteomes" id="UP001174909"/>
    </source>
</evidence>
<proteinExistence type="predicted"/>
<protein>
    <submittedName>
        <fullName evidence="3">Protein phosphatase 1 regulatory subunit 42</fullName>
    </submittedName>
</protein>
<dbReference type="InterPro" id="IPR032675">
    <property type="entry name" value="LRR_dom_sf"/>
</dbReference>
<dbReference type="PROSITE" id="PS51450">
    <property type="entry name" value="LRR"/>
    <property type="match status" value="4"/>
</dbReference>
<evidence type="ECO:0000256" key="1">
    <source>
        <dbReference type="ARBA" id="ARBA00022614"/>
    </source>
</evidence>
<comment type="caution">
    <text evidence="3">The sequence shown here is derived from an EMBL/GenBank/DDBJ whole genome shotgun (WGS) entry which is preliminary data.</text>
</comment>
<dbReference type="Gene3D" id="3.80.10.10">
    <property type="entry name" value="Ribonuclease Inhibitor"/>
    <property type="match status" value="2"/>
</dbReference>
<dbReference type="CDD" id="cd21340">
    <property type="entry name" value="PPP1R42"/>
    <property type="match status" value="1"/>
</dbReference>
<dbReference type="PANTHER" id="PTHR46652">
    <property type="entry name" value="LEUCINE-RICH REPEAT AND IQ DOMAIN-CONTAINING PROTEIN 1-RELATED"/>
    <property type="match status" value="1"/>
</dbReference>
<dbReference type="InterPro" id="IPR025875">
    <property type="entry name" value="Leu-rich_rpt_4"/>
</dbReference>
<dbReference type="InterPro" id="IPR050836">
    <property type="entry name" value="SDS22/Internalin_LRR"/>
</dbReference>
<dbReference type="InterPro" id="IPR001611">
    <property type="entry name" value="Leu-rich_rpt"/>
</dbReference>
<dbReference type="SUPFAM" id="SSF52058">
    <property type="entry name" value="L domain-like"/>
    <property type="match status" value="1"/>
</dbReference>
<keyword evidence="2" id="KW-0677">Repeat</keyword>
<dbReference type="PANTHER" id="PTHR46652:SF3">
    <property type="entry name" value="LEUCINE-RICH REPEAT-CONTAINING PROTEIN 9"/>
    <property type="match status" value="1"/>
</dbReference>
<dbReference type="Proteomes" id="UP001174909">
    <property type="component" value="Unassembled WGS sequence"/>
</dbReference>
<organism evidence="3 4">
    <name type="scientific">Geodia barretti</name>
    <name type="common">Barrett's horny sponge</name>
    <dbReference type="NCBI Taxonomy" id="519541"/>
    <lineage>
        <taxon>Eukaryota</taxon>
        <taxon>Metazoa</taxon>
        <taxon>Porifera</taxon>
        <taxon>Demospongiae</taxon>
        <taxon>Heteroscleromorpha</taxon>
        <taxon>Tetractinellida</taxon>
        <taxon>Astrophorina</taxon>
        <taxon>Geodiidae</taxon>
        <taxon>Geodia</taxon>
    </lineage>
</organism>
<accession>A0AA35SEU2</accession>
<keyword evidence="1" id="KW-0433">Leucine-rich repeat</keyword>
<dbReference type="EMBL" id="CASHTH010002302">
    <property type="protein sequence ID" value="CAI8027843.1"/>
    <property type="molecule type" value="Genomic_DNA"/>
</dbReference>
<evidence type="ECO:0000256" key="2">
    <source>
        <dbReference type="ARBA" id="ARBA00022737"/>
    </source>
</evidence>
<dbReference type="SMART" id="SM00365">
    <property type="entry name" value="LRR_SD22"/>
    <property type="match status" value="4"/>
</dbReference>
<keyword evidence="4" id="KW-1185">Reference proteome</keyword>
<evidence type="ECO:0000313" key="3">
    <source>
        <dbReference type="EMBL" id="CAI8027843.1"/>
    </source>
</evidence>
<dbReference type="Pfam" id="PF12799">
    <property type="entry name" value="LRR_4"/>
    <property type="match status" value="1"/>
</dbReference>